<proteinExistence type="predicted"/>
<dbReference type="Proteomes" id="UP000287502">
    <property type="component" value="Chromosome"/>
</dbReference>
<feature type="transmembrane region" description="Helical" evidence="1">
    <location>
        <begin position="6"/>
        <end position="24"/>
    </location>
</feature>
<evidence type="ECO:0000313" key="3">
    <source>
        <dbReference type="Proteomes" id="UP000287502"/>
    </source>
</evidence>
<dbReference type="EMBL" id="CP035108">
    <property type="protein sequence ID" value="QAR33113.1"/>
    <property type="molecule type" value="Genomic_DNA"/>
</dbReference>
<gene>
    <name evidence="2" type="ORF">EP073_06775</name>
</gene>
<evidence type="ECO:0008006" key="4">
    <source>
        <dbReference type="Google" id="ProtNLM"/>
    </source>
</evidence>
<protein>
    <recommendedName>
        <fullName evidence="4">Flagellar protein FliL</fullName>
    </recommendedName>
</protein>
<dbReference type="OrthoDB" id="9881248at2"/>
<keyword evidence="3" id="KW-1185">Reference proteome</keyword>
<name>A0A3R5XXF9_9BACT</name>
<dbReference type="KEGG" id="gtl:EP073_06775"/>
<dbReference type="RefSeq" id="WP_128466399.1">
    <property type="nucleotide sequence ID" value="NZ_CP035108.1"/>
</dbReference>
<sequence length="155" mass="17282">MKSIRYMIMSLTLFILAFGMIYYTSKFMGRDSDFDSFQETAGKGSFSSVEKSKDSGINTILFRGVKLFTDGSGLAYVCTGDITASSADDESAKMIMKYRYDILNYAPQALSPLKSFTPESLKAAAAETSRLYKEKRKIPSDVEFAFVNWNCVPAQ</sequence>
<keyword evidence="1" id="KW-0472">Membrane</keyword>
<evidence type="ECO:0000313" key="2">
    <source>
        <dbReference type="EMBL" id="QAR33113.1"/>
    </source>
</evidence>
<keyword evidence="1" id="KW-0812">Transmembrane</keyword>
<accession>A0A3R5XXF9</accession>
<dbReference type="AlphaFoldDB" id="A0A3R5XXF9"/>
<organism evidence="2 3">
    <name type="scientific">Geovibrio thiophilus</name>
    <dbReference type="NCBI Taxonomy" id="139438"/>
    <lineage>
        <taxon>Bacteria</taxon>
        <taxon>Pseudomonadati</taxon>
        <taxon>Deferribacterota</taxon>
        <taxon>Deferribacteres</taxon>
        <taxon>Deferribacterales</taxon>
        <taxon>Geovibrionaceae</taxon>
        <taxon>Geovibrio</taxon>
    </lineage>
</organism>
<reference evidence="2 3" key="1">
    <citation type="submission" date="2019-01" db="EMBL/GenBank/DDBJ databases">
        <title>Geovibrio thiophilus DSM 11263, complete genome.</title>
        <authorList>
            <person name="Spring S."/>
            <person name="Bunk B."/>
            <person name="Sproer C."/>
        </authorList>
    </citation>
    <scope>NUCLEOTIDE SEQUENCE [LARGE SCALE GENOMIC DNA]</scope>
    <source>
        <strain evidence="2 3">DSM 11263</strain>
    </source>
</reference>
<keyword evidence="1" id="KW-1133">Transmembrane helix</keyword>
<evidence type="ECO:0000256" key="1">
    <source>
        <dbReference type="SAM" id="Phobius"/>
    </source>
</evidence>